<evidence type="ECO:0000259" key="3">
    <source>
        <dbReference type="Pfam" id="PF02371"/>
    </source>
</evidence>
<dbReference type="InterPro" id="IPR011257">
    <property type="entry name" value="DNA_glycosylase"/>
</dbReference>
<protein>
    <submittedName>
        <fullName evidence="4">IS110 family transposase</fullName>
    </submittedName>
</protein>
<accession>A0A2H0FGP5</accession>
<feature type="domain" description="Transposase IS110-like N-terminal" evidence="2">
    <location>
        <begin position="4"/>
        <end position="163"/>
    </location>
</feature>
<dbReference type="PANTHER" id="PTHR33055">
    <property type="entry name" value="TRANSPOSASE FOR INSERTION SEQUENCE ELEMENT IS1111A"/>
    <property type="match status" value="1"/>
</dbReference>
<feature type="domain" description="Transposase IS116/IS110/IS902 C-terminal" evidence="3">
    <location>
        <begin position="271"/>
        <end position="344"/>
    </location>
</feature>
<keyword evidence="1" id="KW-0175">Coiled coil</keyword>
<dbReference type="Pfam" id="PF02371">
    <property type="entry name" value="Transposase_20"/>
    <property type="match status" value="1"/>
</dbReference>
<dbReference type="InterPro" id="IPR003346">
    <property type="entry name" value="Transposase_20"/>
</dbReference>
<feature type="coiled-coil region" evidence="1">
    <location>
        <begin position="239"/>
        <end position="266"/>
    </location>
</feature>
<sequence>MFYLGIDVGKFTHSLCLIDEAGHHDIWQINNDKSGFESLRKKINSLNLLIESRLLVGMEATGHYFLNIYDFLLHLGLSTEQIALLNPLQVKSFRNTNLRGAKSDNVDAEQIAVLLQFGNFDRCNVSTDHIMNLRELTRLKSDLTANLGNLKRKMIAVVDRIFPEFAKIFANKFGLTVVTLLTDYQTPEEFAALSLEELTALIKGLSKRGVNRDKIQRLHEAARNSIGISFGREGFKIELSILLTQLKSIEEQIDFLEGKIAEMVNELNSPLFTIPGIGKTTGAAILAEIGDINHFASAVKLIAFAGLDPKLKSSGTYQGRTPISKRGSKYLRSALWYSAMVLCRV</sequence>
<feature type="non-terminal residue" evidence="4">
    <location>
        <position position="345"/>
    </location>
</feature>
<evidence type="ECO:0000313" key="5">
    <source>
        <dbReference type="Proteomes" id="UP000230778"/>
    </source>
</evidence>
<dbReference type="GO" id="GO:0004803">
    <property type="term" value="F:transposase activity"/>
    <property type="evidence" value="ECO:0007669"/>
    <property type="project" value="InterPro"/>
</dbReference>
<dbReference type="Proteomes" id="UP000230778">
    <property type="component" value="Unassembled WGS sequence"/>
</dbReference>
<dbReference type="EMBL" id="PCUC01000129">
    <property type="protein sequence ID" value="PIQ05888.1"/>
    <property type="molecule type" value="Genomic_DNA"/>
</dbReference>
<dbReference type="Gene3D" id="1.10.340.30">
    <property type="entry name" value="Hypothetical protein, domain 2"/>
    <property type="match status" value="1"/>
</dbReference>
<name>A0A2H0FGP5_9BACT</name>
<proteinExistence type="predicted"/>
<dbReference type="InterPro" id="IPR002525">
    <property type="entry name" value="Transp_IS110-like_N"/>
</dbReference>
<evidence type="ECO:0000259" key="2">
    <source>
        <dbReference type="Pfam" id="PF01548"/>
    </source>
</evidence>
<reference evidence="4 5" key="1">
    <citation type="submission" date="2017-09" db="EMBL/GenBank/DDBJ databases">
        <title>Depth-based differentiation of microbial function through sediment-hosted aquifers and enrichment of novel symbionts in the deep terrestrial subsurface.</title>
        <authorList>
            <person name="Probst A.J."/>
            <person name="Ladd B."/>
            <person name="Jarett J.K."/>
            <person name="Geller-Mcgrath D.E."/>
            <person name="Sieber C.M."/>
            <person name="Emerson J.B."/>
            <person name="Anantharaman K."/>
            <person name="Thomas B.C."/>
            <person name="Malmstrom R."/>
            <person name="Stieglmeier M."/>
            <person name="Klingl A."/>
            <person name="Woyke T."/>
            <person name="Ryan C.M."/>
            <person name="Banfield J.F."/>
        </authorList>
    </citation>
    <scope>NUCLEOTIDE SEQUENCE [LARGE SCALE GENOMIC DNA]</scope>
    <source>
        <strain evidence="4">CG18_big_fil_WC_8_21_14_2_50_37_10</strain>
    </source>
</reference>
<dbReference type="PANTHER" id="PTHR33055:SF15">
    <property type="entry name" value="TRANSPOSASE-RELATED"/>
    <property type="match status" value="1"/>
</dbReference>
<dbReference type="GO" id="GO:0006313">
    <property type="term" value="P:DNA transposition"/>
    <property type="evidence" value="ECO:0007669"/>
    <property type="project" value="InterPro"/>
</dbReference>
<evidence type="ECO:0000313" key="4">
    <source>
        <dbReference type="EMBL" id="PIQ05888.1"/>
    </source>
</evidence>
<gene>
    <name evidence="4" type="ORF">COW72_02425</name>
</gene>
<dbReference type="AlphaFoldDB" id="A0A2H0FGP5"/>
<evidence type="ECO:0000256" key="1">
    <source>
        <dbReference type="SAM" id="Coils"/>
    </source>
</evidence>
<comment type="caution">
    <text evidence="4">The sequence shown here is derived from an EMBL/GenBank/DDBJ whole genome shotgun (WGS) entry which is preliminary data.</text>
</comment>
<dbReference type="GO" id="GO:0006281">
    <property type="term" value="P:DNA repair"/>
    <property type="evidence" value="ECO:0007669"/>
    <property type="project" value="InterPro"/>
</dbReference>
<dbReference type="GO" id="GO:0003677">
    <property type="term" value="F:DNA binding"/>
    <property type="evidence" value="ECO:0007669"/>
    <property type="project" value="InterPro"/>
</dbReference>
<organism evidence="4 5">
    <name type="scientific">Candidatus Nealsonbacteria bacterium CG18_big_fil_WC_8_21_14_2_50_37_10</name>
    <dbReference type="NCBI Taxonomy" id="1974717"/>
    <lineage>
        <taxon>Bacteria</taxon>
        <taxon>Candidatus Nealsoniibacteriota</taxon>
    </lineage>
</organism>
<dbReference type="Pfam" id="PF01548">
    <property type="entry name" value="DEDD_Tnp_IS110"/>
    <property type="match status" value="1"/>
</dbReference>
<dbReference type="InterPro" id="IPR047650">
    <property type="entry name" value="Transpos_IS110"/>
</dbReference>
<dbReference type="NCBIfam" id="NF033542">
    <property type="entry name" value="transpos_IS110"/>
    <property type="match status" value="1"/>
</dbReference>
<dbReference type="SUPFAM" id="SSF48150">
    <property type="entry name" value="DNA-glycosylase"/>
    <property type="match status" value="1"/>
</dbReference>